<comment type="caution">
    <text evidence="1">The sequence shown here is derived from an EMBL/GenBank/DDBJ whole genome shotgun (WGS) entry which is preliminary data.</text>
</comment>
<sequence length="297" mass="34260">MVLRSSRIFKGVQGKDRVFRQSRLITDNVLVAYELKHYLSHKYWGKVSHATLKLDLSKAYDLVEWNFLLSVLEKLSFHPQFIALIIKESWAKLLGMQLEERHNKFLGLPTTVGRSKREVLKSKYFLEMDVFEARVSPLSLATLLGTLETCPVVVGGSRWQNGSGRGIHIWSDRWLPRPDTFKVLMAPYTLLMYGTVAELFEDGDNGWNVELMSSIFIQEDVDCILSISLPADRGRDVLKWHYEKNGRFPVRSAYQIALWQAINGDQGYSLRSSGDRWRFISKARDPPTVQLFGWRLC</sequence>
<reference evidence="1" key="2">
    <citation type="journal article" date="2024" name="Plant">
        <title>Genomic evolution and insights into agronomic trait innovations of Sesamum species.</title>
        <authorList>
            <person name="Miao H."/>
            <person name="Wang L."/>
            <person name="Qu L."/>
            <person name="Liu H."/>
            <person name="Sun Y."/>
            <person name="Le M."/>
            <person name="Wang Q."/>
            <person name="Wei S."/>
            <person name="Zheng Y."/>
            <person name="Lin W."/>
            <person name="Duan Y."/>
            <person name="Cao H."/>
            <person name="Xiong S."/>
            <person name="Wang X."/>
            <person name="Wei L."/>
            <person name="Li C."/>
            <person name="Ma Q."/>
            <person name="Ju M."/>
            <person name="Zhao R."/>
            <person name="Li G."/>
            <person name="Mu C."/>
            <person name="Tian Q."/>
            <person name="Mei H."/>
            <person name="Zhang T."/>
            <person name="Gao T."/>
            <person name="Zhang H."/>
        </authorList>
    </citation>
    <scope>NUCLEOTIDE SEQUENCE</scope>
    <source>
        <strain evidence="1">K16</strain>
    </source>
</reference>
<gene>
    <name evidence="1" type="ORF">Sango_2716600</name>
</gene>
<evidence type="ECO:0000313" key="2">
    <source>
        <dbReference type="Proteomes" id="UP001289374"/>
    </source>
</evidence>
<name>A0AAE2BHW2_9LAMI</name>
<dbReference type="AlphaFoldDB" id="A0AAE2BHW2"/>
<protein>
    <recommendedName>
        <fullName evidence="3">Reverse transcriptase domain-containing protein</fullName>
    </recommendedName>
</protein>
<evidence type="ECO:0000313" key="1">
    <source>
        <dbReference type="EMBL" id="KAK4385926.1"/>
    </source>
</evidence>
<proteinExistence type="predicted"/>
<keyword evidence="2" id="KW-1185">Reference proteome</keyword>
<evidence type="ECO:0008006" key="3">
    <source>
        <dbReference type="Google" id="ProtNLM"/>
    </source>
</evidence>
<dbReference type="EMBL" id="JACGWL010000016">
    <property type="protein sequence ID" value="KAK4385926.1"/>
    <property type="molecule type" value="Genomic_DNA"/>
</dbReference>
<accession>A0AAE2BHW2</accession>
<reference evidence="1" key="1">
    <citation type="submission" date="2020-06" db="EMBL/GenBank/DDBJ databases">
        <authorList>
            <person name="Li T."/>
            <person name="Hu X."/>
            <person name="Zhang T."/>
            <person name="Song X."/>
            <person name="Zhang H."/>
            <person name="Dai N."/>
            <person name="Sheng W."/>
            <person name="Hou X."/>
            <person name="Wei L."/>
        </authorList>
    </citation>
    <scope>NUCLEOTIDE SEQUENCE</scope>
    <source>
        <strain evidence="1">K16</strain>
        <tissue evidence="1">Leaf</tissue>
    </source>
</reference>
<organism evidence="1 2">
    <name type="scientific">Sesamum angolense</name>
    <dbReference type="NCBI Taxonomy" id="2727404"/>
    <lineage>
        <taxon>Eukaryota</taxon>
        <taxon>Viridiplantae</taxon>
        <taxon>Streptophyta</taxon>
        <taxon>Embryophyta</taxon>
        <taxon>Tracheophyta</taxon>
        <taxon>Spermatophyta</taxon>
        <taxon>Magnoliopsida</taxon>
        <taxon>eudicotyledons</taxon>
        <taxon>Gunneridae</taxon>
        <taxon>Pentapetalae</taxon>
        <taxon>asterids</taxon>
        <taxon>lamiids</taxon>
        <taxon>Lamiales</taxon>
        <taxon>Pedaliaceae</taxon>
        <taxon>Sesamum</taxon>
    </lineage>
</organism>
<dbReference type="Proteomes" id="UP001289374">
    <property type="component" value="Unassembled WGS sequence"/>
</dbReference>